<evidence type="ECO:0000313" key="2">
    <source>
        <dbReference type="EMBL" id="OCT47926.1"/>
    </source>
</evidence>
<accession>A0A1C1CHI3</accession>
<dbReference type="Proteomes" id="UP000094526">
    <property type="component" value="Unassembled WGS sequence"/>
</dbReference>
<dbReference type="STRING" id="86049.A0A1C1CHI3"/>
<proteinExistence type="predicted"/>
<evidence type="ECO:0000313" key="3">
    <source>
        <dbReference type="Proteomes" id="UP000094526"/>
    </source>
</evidence>
<organism evidence="2 3">
    <name type="scientific">Cladophialophora carrionii</name>
    <dbReference type="NCBI Taxonomy" id="86049"/>
    <lineage>
        <taxon>Eukaryota</taxon>
        <taxon>Fungi</taxon>
        <taxon>Dikarya</taxon>
        <taxon>Ascomycota</taxon>
        <taxon>Pezizomycotina</taxon>
        <taxon>Eurotiomycetes</taxon>
        <taxon>Chaetothyriomycetidae</taxon>
        <taxon>Chaetothyriales</taxon>
        <taxon>Herpotrichiellaceae</taxon>
        <taxon>Cladophialophora</taxon>
    </lineage>
</organism>
<keyword evidence="1" id="KW-0732">Signal</keyword>
<reference evidence="3" key="1">
    <citation type="submission" date="2015-07" db="EMBL/GenBank/DDBJ databases">
        <authorList>
            <person name="Teixeira M.M."/>
            <person name="Souza R.C."/>
            <person name="Almeida L.G."/>
            <person name="Vicente V.A."/>
            <person name="de Hoog S."/>
            <person name="Bocca A.L."/>
            <person name="de Almeida S.R."/>
            <person name="Vasconcelos A.T."/>
            <person name="Felipe M.S."/>
        </authorList>
    </citation>
    <scope>NUCLEOTIDE SEQUENCE [LARGE SCALE GENOMIC DNA]</scope>
    <source>
        <strain evidence="3">KSF</strain>
    </source>
</reference>
<dbReference type="EMBL" id="LGRB01000012">
    <property type="protein sequence ID" value="OCT47926.1"/>
    <property type="molecule type" value="Genomic_DNA"/>
</dbReference>
<gene>
    <name evidence="2" type="ORF">CLCR_04429</name>
</gene>
<sequence length="117" mass="12248">MYSSLVRSAFLASSALSFYAAANPVVRRDTSSIWSDWGYGTTAGTTPVNGVTGCSAATTTLTITAPGQSSCPLLPPPTTVTRCDNTTPVNGKLFPDPQLVALKLGRFLYTTDLANRG</sequence>
<feature type="signal peptide" evidence="1">
    <location>
        <begin position="1"/>
        <end position="22"/>
    </location>
</feature>
<comment type="caution">
    <text evidence="2">The sequence shown here is derived from an EMBL/GenBank/DDBJ whole genome shotgun (WGS) entry which is preliminary data.</text>
</comment>
<dbReference type="OrthoDB" id="4161692at2759"/>
<keyword evidence="3" id="KW-1185">Reference proteome</keyword>
<name>A0A1C1CHI3_9EURO</name>
<feature type="chain" id="PRO_5008650814" evidence="1">
    <location>
        <begin position="23"/>
        <end position="117"/>
    </location>
</feature>
<protein>
    <submittedName>
        <fullName evidence="2">Uncharacterized protein</fullName>
    </submittedName>
</protein>
<dbReference type="VEuPathDB" id="FungiDB:CLCR_04429"/>
<evidence type="ECO:0000256" key="1">
    <source>
        <dbReference type="SAM" id="SignalP"/>
    </source>
</evidence>
<dbReference type="AlphaFoldDB" id="A0A1C1CHI3"/>